<proteinExistence type="predicted"/>
<sequence>MRGRVVHQDADQLGLNELDQVQHLLDHLAGQVLEILRHQNLHQLLVGVAGLLRHVAQEAAGLAHQVANLLIAQPAVHPGLPAPDQRLRLARQGVLHRARRIDGIQGAHGRLLRHVRDVVQPIARVGNGGRSAFDAFVQAQFTQAFAQHAGQVPDPLQHVWQGFGIRGSTVSLGGTAIVHFAHQASAFSHFSKILFSFSPSVAAVNGLTT</sequence>
<reference evidence="1" key="1">
    <citation type="submission" date="2015-10" db="EMBL/GenBank/DDBJ databases">
        <authorList>
            <person name="Gilbert D.G."/>
        </authorList>
    </citation>
    <scope>NUCLEOTIDE SEQUENCE</scope>
    <source>
        <strain evidence="1">Phyl III-seqv23</strain>
    </source>
</reference>
<accession>A0A0S4TT91</accession>
<evidence type="ECO:0000313" key="1">
    <source>
        <dbReference type="EMBL" id="CUV13190.1"/>
    </source>
</evidence>
<protein>
    <submittedName>
        <fullName evidence="1">Uncharacterized protein</fullName>
    </submittedName>
</protein>
<name>A0A0S4TT91_RALSL</name>
<dbReference type="EMBL" id="LN899819">
    <property type="protein sequence ID" value="CUV13190.1"/>
    <property type="molecule type" value="Genomic_DNA"/>
</dbReference>
<organism evidence="1">
    <name type="scientific">Ralstonia solanacearum</name>
    <name type="common">Pseudomonas solanacearum</name>
    <dbReference type="NCBI Taxonomy" id="305"/>
    <lineage>
        <taxon>Bacteria</taxon>
        <taxon>Pseudomonadati</taxon>
        <taxon>Pseudomonadota</taxon>
        <taxon>Betaproteobacteria</taxon>
        <taxon>Burkholderiales</taxon>
        <taxon>Burkholderiaceae</taxon>
        <taxon>Ralstonia</taxon>
        <taxon>Ralstonia solanacearum species complex</taxon>
    </lineage>
</organism>
<dbReference type="AlphaFoldDB" id="A0A0S4TT91"/>
<gene>
    <name evidence="1" type="ORF">RUN39_v1_530034</name>
</gene>